<dbReference type="Gramene" id="OPUNC01G15750.1">
    <property type="protein sequence ID" value="OPUNC01G15750.1"/>
    <property type="gene ID" value="OPUNC01G15750"/>
</dbReference>
<evidence type="ECO:0000313" key="3">
    <source>
        <dbReference type="Proteomes" id="UP000026962"/>
    </source>
</evidence>
<sequence>MCGALLAFAQMGAAGARSGDTPYRQGSNRHEEARRVSSARGSSPARRAEKLADGVSCSYGVPRRWGSSSSSAGEQSGTWHRGGSSGFIMYSGTKLIMQLLPTFPQSTTNVGCSAKCPVRLLTYNACVLESVYGFWILDHHNGC</sequence>
<accession>A0A0E0JIN7</accession>
<keyword evidence="3" id="KW-1185">Reference proteome</keyword>
<dbReference type="EnsemblPlants" id="OPUNC01G15750.1">
    <property type="protein sequence ID" value="OPUNC01G15750.1"/>
    <property type="gene ID" value="OPUNC01G15750"/>
</dbReference>
<proteinExistence type="predicted"/>
<reference evidence="2" key="1">
    <citation type="submission" date="2015-04" db="UniProtKB">
        <authorList>
            <consortium name="EnsemblPlants"/>
        </authorList>
    </citation>
    <scope>IDENTIFICATION</scope>
</reference>
<dbReference type="HOGENOM" id="CLU_1809321_0_0_1"/>
<protein>
    <submittedName>
        <fullName evidence="2">Uncharacterized protein</fullName>
    </submittedName>
</protein>
<reference evidence="2" key="2">
    <citation type="submission" date="2018-05" db="EMBL/GenBank/DDBJ databases">
        <title>OpunRS2 (Oryza punctata Reference Sequence Version 2).</title>
        <authorList>
            <person name="Zhang J."/>
            <person name="Kudrna D."/>
            <person name="Lee S."/>
            <person name="Talag J."/>
            <person name="Welchert J."/>
            <person name="Wing R.A."/>
        </authorList>
    </citation>
    <scope>NUCLEOTIDE SEQUENCE [LARGE SCALE GENOMIC DNA]</scope>
</reference>
<dbReference type="AlphaFoldDB" id="A0A0E0JIN7"/>
<organism evidence="2">
    <name type="scientific">Oryza punctata</name>
    <name type="common">Red rice</name>
    <dbReference type="NCBI Taxonomy" id="4537"/>
    <lineage>
        <taxon>Eukaryota</taxon>
        <taxon>Viridiplantae</taxon>
        <taxon>Streptophyta</taxon>
        <taxon>Embryophyta</taxon>
        <taxon>Tracheophyta</taxon>
        <taxon>Spermatophyta</taxon>
        <taxon>Magnoliopsida</taxon>
        <taxon>Liliopsida</taxon>
        <taxon>Poales</taxon>
        <taxon>Poaceae</taxon>
        <taxon>BOP clade</taxon>
        <taxon>Oryzoideae</taxon>
        <taxon>Oryzeae</taxon>
        <taxon>Oryzinae</taxon>
        <taxon>Oryza</taxon>
    </lineage>
</organism>
<dbReference type="Proteomes" id="UP000026962">
    <property type="component" value="Chromosome 1"/>
</dbReference>
<feature type="compositionally biased region" description="Low complexity" evidence="1">
    <location>
        <begin position="36"/>
        <end position="45"/>
    </location>
</feature>
<evidence type="ECO:0000256" key="1">
    <source>
        <dbReference type="SAM" id="MobiDB-lite"/>
    </source>
</evidence>
<feature type="region of interest" description="Disordered" evidence="1">
    <location>
        <begin position="16"/>
        <end position="79"/>
    </location>
</feature>
<name>A0A0E0JIN7_ORYPU</name>
<evidence type="ECO:0000313" key="2">
    <source>
        <dbReference type="EnsemblPlants" id="OPUNC01G15750.1"/>
    </source>
</evidence>